<feature type="transmembrane region" description="Helical" evidence="1">
    <location>
        <begin position="81"/>
        <end position="101"/>
    </location>
</feature>
<keyword evidence="1" id="KW-0812">Transmembrane</keyword>
<feature type="transmembrane region" description="Helical" evidence="1">
    <location>
        <begin position="160"/>
        <end position="193"/>
    </location>
</feature>
<dbReference type="HOGENOM" id="CLU_031280_2_0_6"/>
<dbReference type="AlphaFoldDB" id="B3PFZ5"/>
<dbReference type="eggNOG" id="ENOG5032NM5">
    <property type="taxonomic scope" value="Bacteria"/>
</dbReference>
<dbReference type="RefSeq" id="WP_012489024.1">
    <property type="nucleotide sequence ID" value="NC_010995.1"/>
</dbReference>
<feature type="transmembrane region" description="Helical" evidence="1">
    <location>
        <begin position="21"/>
        <end position="44"/>
    </location>
</feature>
<feature type="transmembrane region" description="Helical" evidence="1">
    <location>
        <begin position="304"/>
        <end position="324"/>
    </location>
</feature>
<feature type="transmembrane region" description="Helical" evidence="1">
    <location>
        <begin position="205"/>
        <end position="222"/>
    </location>
</feature>
<feature type="transmembrane region" description="Helical" evidence="1">
    <location>
        <begin position="107"/>
        <end position="125"/>
    </location>
</feature>
<evidence type="ECO:0000256" key="1">
    <source>
        <dbReference type="SAM" id="Phobius"/>
    </source>
</evidence>
<keyword evidence="1" id="KW-0472">Membrane</keyword>
<dbReference type="Pfam" id="PF14264">
    <property type="entry name" value="Glucos_trans_II"/>
    <property type="match status" value="1"/>
</dbReference>
<feature type="transmembrane region" description="Helical" evidence="1">
    <location>
        <begin position="137"/>
        <end position="154"/>
    </location>
</feature>
<sequence>MNEIYIEKPIGKSIDIHVMRFIVTSLFITTIYLFSFLNSSVYYIDDIGRVITGGWGWLGNGRPFSQYFFQFLTGNNTVDIHPLPLLLGVSAILYAGWHIYINLFPNSPYIGAAAFAIILINPFYLENLSYRFESMMMGFSVGLAILSAIILSKISPLRILISIILLFSMMCFYQASLGLYLTISIIVQFSVLLKSSENKPFLDRYKHLISSAVVLLVSFGLYKLIYGDLVNNNEYDRLHSQLIPFSYEGLIILIDNINRFYEIIKLPIIGHNGYFYGVLLIGGFTSSLFLAIKLLALKRWIDSLFLALAPFLVVIASLITLCILKEPVFAARTFIGTSGVLLFFFYSLYYVGRNILALPVFAFLFITSLTINYAYANAVKAQQEQEYLILNQLAADIKTEDASINEIIIIGREKFSDKGLLSTNTFPVIQLLVPRVLNNQWYWGYMLLKHHPETRHLKQYKDASQFVVTESKLIAERSLYKLWICRNRFILQFK</sequence>
<reference evidence="2 3" key="1">
    <citation type="journal article" date="2008" name="J. Bacteriol.">
        <title>Insights into plant cell wall degradation from the genome sequence of the soil bacterium Cellvibrio japonicus.</title>
        <authorList>
            <person name="Deboy R.T."/>
            <person name="Mongodin E.F."/>
            <person name="Fouts D.E."/>
            <person name="Tailford L.E."/>
            <person name="Khouri H."/>
            <person name="Emerson J.B."/>
            <person name="Mohamoud Y."/>
            <person name="Watkins K."/>
            <person name="Henrissat B."/>
            <person name="Gilbert H.J."/>
            <person name="Nelson K.E."/>
        </authorList>
    </citation>
    <scope>NUCLEOTIDE SEQUENCE [LARGE SCALE GENOMIC DNA]</scope>
    <source>
        <strain evidence="2 3">Ueda107</strain>
    </source>
</reference>
<evidence type="ECO:0000313" key="3">
    <source>
        <dbReference type="Proteomes" id="UP000001036"/>
    </source>
</evidence>
<proteinExistence type="predicted"/>
<name>B3PFZ5_CELJU</name>
<dbReference type="OrthoDB" id="1317478at2"/>
<feature type="transmembrane region" description="Helical" evidence="1">
    <location>
        <begin position="329"/>
        <end position="349"/>
    </location>
</feature>
<gene>
    <name evidence="2" type="ordered locus">CJA_3449</name>
</gene>
<accession>B3PFZ5</accession>
<protein>
    <submittedName>
        <fullName evidence="2">Putative GtrC</fullName>
    </submittedName>
</protein>
<dbReference type="EMBL" id="CP000934">
    <property type="protein sequence ID" value="ACE84479.1"/>
    <property type="molecule type" value="Genomic_DNA"/>
</dbReference>
<dbReference type="STRING" id="498211.CJA_3449"/>
<evidence type="ECO:0000313" key="2">
    <source>
        <dbReference type="EMBL" id="ACE84479.1"/>
    </source>
</evidence>
<dbReference type="Proteomes" id="UP000001036">
    <property type="component" value="Chromosome"/>
</dbReference>
<organism evidence="2 3">
    <name type="scientific">Cellvibrio japonicus (strain Ueda107)</name>
    <name type="common">Pseudomonas fluorescens subsp. cellulosa</name>
    <dbReference type="NCBI Taxonomy" id="498211"/>
    <lineage>
        <taxon>Bacteria</taxon>
        <taxon>Pseudomonadati</taxon>
        <taxon>Pseudomonadota</taxon>
        <taxon>Gammaproteobacteria</taxon>
        <taxon>Cellvibrionales</taxon>
        <taxon>Cellvibrionaceae</taxon>
        <taxon>Cellvibrio</taxon>
    </lineage>
</organism>
<dbReference type="InterPro" id="IPR025686">
    <property type="entry name" value="Glucos_trans_II"/>
</dbReference>
<dbReference type="KEGG" id="cja:CJA_3449"/>
<feature type="transmembrane region" description="Helical" evidence="1">
    <location>
        <begin position="273"/>
        <end position="292"/>
    </location>
</feature>
<keyword evidence="1" id="KW-1133">Transmembrane helix</keyword>
<keyword evidence="3" id="KW-1185">Reference proteome</keyword>
<feature type="transmembrane region" description="Helical" evidence="1">
    <location>
        <begin position="355"/>
        <end position="375"/>
    </location>
</feature>